<keyword evidence="2" id="KW-1185">Reference proteome</keyword>
<organism evidence="1 2">
    <name type="scientific">Lentinula aff. lateritia</name>
    <dbReference type="NCBI Taxonomy" id="2804960"/>
    <lineage>
        <taxon>Eukaryota</taxon>
        <taxon>Fungi</taxon>
        <taxon>Dikarya</taxon>
        <taxon>Basidiomycota</taxon>
        <taxon>Agaricomycotina</taxon>
        <taxon>Agaricomycetes</taxon>
        <taxon>Agaricomycetidae</taxon>
        <taxon>Agaricales</taxon>
        <taxon>Marasmiineae</taxon>
        <taxon>Omphalotaceae</taxon>
        <taxon>Lentinula</taxon>
    </lineage>
</organism>
<sequence length="99" mass="11442">MASNQHPQHDRRRPAMISELAARASQNDWNENGAFKYFLRLAERYRKEAKEAVARNDLEEAFVAFARSATIVLEILPVHRDYLTSLSNAQRNNLTLVRT</sequence>
<evidence type="ECO:0000313" key="2">
    <source>
        <dbReference type="Proteomes" id="UP001163835"/>
    </source>
</evidence>
<evidence type="ECO:0000313" key="1">
    <source>
        <dbReference type="EMBL" id="KAJ3813029.1"/>
    </source>
</evidence>
<reference evidence="1" key="1">
    <citation type="submission" date="2022-09" db="EMBL/GenBank/DDBJ databases">
        <title>A Global Phylogenomic Analysis of the Shiitake Genus Lentinula.</title>
        <authorList>
            <consortium name="DOE Joint Genome Institute"/>
            <person name="Sierra-Patev S."/>
            <person name="Min B."/>
            <person name="Naranjo-Ortiz M."/>
            <person name="Looney B."/>
            <person name="Konkel Z."/>
            <person name="Slot J.C."/>
            <person name="Sakamoto Y."/>
            <person name="Steenwyk J.L."/>
            <person name="Rokas A."/>
            <person name="Carro J."/>
            <person name="Camarero S."/>
            <person name="Ferreira P."/>
            <person name="Molpeceres G."/>
            <person name="Ruiz-Duenas F.J."/>
            <person name="Serrano A."/>
            <person name="Henrissat B."/>
            <person name="Drula E."/>
            <person name="Hughes K.W."/>
            <person name="Mata J.L."/>
            <person name="Ishikawa N.K."/>
            <person name="Vargas-Isla R."/>
            <person name="Ushijima S."/>
            <person name="Smith C.A."/>
            <person name="Ahrendt S."/>
            <person name="Andreopoulos W."/>
            <person name="He G."/>
            <person name="Labutti K."/>
            <person name="Lipzen A."/>
            <person name="Ng V."/>
            <person name="Riley R."/>
            <person name="Sandor L."/>
            <person name="Barry K."/>
            <person name="Martinez A.T."/>
            <person name="Xiao Y."/>
            <person name="Gibbons J.G."/>
            <person name="Terashima K."/>
            <person name="Grigoriev I.V."/>
            <person name="Hibbett D.S."/>
        </authorList>
    </citation>
    <scope>NUCLEOTIDE SEQUENCE</scope>
    <source>
        <strain evidence="1">TMI1499</strain>
    </source>
</reference>
<dbReference type="Proteomes" id="UP001163835">
    <property type="component" value="Unassembled WGS sequence"/>
</dbReference>
<accession>A0ACC1U8N4</accession>
<dbReference type="EMBL" id="MU795005">
    <property type="protein sequence ID" value="KAJ3813029.1"/>
    <property type="molecule type" value="Genomic_DNA"/>
</dbReference>
<proteinExistence type="predicted"/>
<comment type="caution">
    <text evidence="1">The sequence shown here is derived from an EMBL/GenBank/DDBJ whole genome shotgun (WGS) entry which is preliminary data.</text>
</comment>
<name>A0ACC1U8N4_9AGAR</name>
<protein>
    <submittedName>
        <fullName evidence="1">Uncharacterized protein</fullName>
    </submittedName>
</protein>
<gene>
    <name evidence="1" type="ORF">F5876DRAFT_36051</name>
</gene>